<organism evidence="1 2">
    <name type="scientific">Burkholderia pseudomultivorans</name>
    <dbReference type="NCBI Taxonomy" id="1207504"/>
    <lineage>
        <taxon>Bacteria</taxon>
        <taxon>Pseudomonadati</taxon>
        <taxon>Pseudomonadota</taxon>
        <taxon>Betaproteobacteria</taxon>
        <taxon>Burkholderiales</taxon>
        <taxon>Burkholderiaceae</taxon>
        <taxon>Burkholderia</taxon>
        <taxon>Burkholderia cepacia complex</taxon>
    </lineage>
</organism>
<sequence>MLTRLYESIAAAEAISFDIFDTLFVRLLREPEDVFDLLGHRYGIANFRALRQQAQQRAFQRMQAAGDEEITLDGIYACFDSTAVPVSTLRDAELEIELAVTVPNPRLINVFNSALAEKPVVITSDMYLPRAFFDELLRRHGLRPSGVFVSSERNATKRDRGALFDIVSQELGIAPPRILHIGDNPQSDVTRARERGFSAFHYVDTVVATKVDRATPLASLGCGLPRVVPDAPLAGTFGGLGFRYGGPGAAGFLDWIADRARSDRIDHVLFASRDGYVLERMARESNDHALPPFSYFKGARVAFATAAANESNFDELTDFFIAGAHGLRPIEVLERIGVQPPADSVMNDIGLGADVVVGDHNLDKVRGLLRAYRTDILRVCRRNRRGLFQYLVALGIRPGMRVAVVDIGWNGTAQEMLEHALQGLMAIDLYGYYFCLNDSEQTRAREQKMRMSALLSRASIDPARLAKVYANRVAVELFFSAPHDAVIGYETSSDGNVNAIEDPGRVPMPKQREISSEIAAGMLMFYRHFRTARGLLSLKRDALDTVAPLVHYVEHIDEASLDLLASVENFDAWASTRNSRMILTSYITDATIR</sequence>
<dbReference type="GO" id="GO:0016787">
    <property type="term" value="F:hydrolase activity"/>
    <property type="evidence" value="ECO:0007669"/>
    <property type="project" value="UniProtKB-KW"/>
</dbReference>
<comment type="caution">
    <text evidence="1">The sequence shown here is derived from an EMBL/GenBank/DDBJ whole genome shotgun (WGS) entry which is preliminary data.</text>
</comment>
<evidence type="ECO:0000313" key="1">
    <source>
        <dbReference type="EMBL" id="KWF29273.1"/>
    </source>
</evidence>
<accession>A0A132EH81</accession>
<protein>
    <submittedName>
        <fullName evidence="1">Hydrolase</fullName>
    </submittedName>
</protein>
<dbReference type="Gene3D" id="1.10.150.400">
    <property type="match status" value="1"/>
</dbReference>
<dbReference type="EMBL" id="LPJR01000031">
    <property type="protein sequence ID" value="KWF29273.1"/>
    <property type="molecule type" value="Genomic_DNA"/>
</dbReference>
<evidence type="ECO:0000313" key="2">
    <source>
        <dbReference type="Proteomes" id="UP000062912"/>
    </source>
</evidence>
<dbReference type="OrthoDB" id="9816564at2"/>
<dbReference type="InterPro" id="IPR023214">
    <property type="entry name" value="HAD_sf"/>
</dbReference>
<reference evidence="1 2" key="1">
    <citation type="submission" date="2015-11" db="EMBL/GenBank/DDBJ databases">
        <title>Expanding the genomic diversity of Burkholderia species for the development of highly accurate diagnostics.</title>
        <authorList>
            <person name="Sahl J."/>
            <person name="Keim P."/>
            <person name="Wagner D."/>
        </authorList>
    </citation>
    <scope>NUCLEOTIDE SEQUENCE [LARGE SCALE GENOMIC DNA]</scope>
    <source>
        <strain evidence="1 2">MSMB368WGS</strain>
    </source>
</reference>
<keyword evidence="1" id="KW-0378">Hydrolase</keyword>
<proteinExistence type="predicted"/>
<dbReference type="SUPFAM" id="SSF56784">
    <property type="entry name" value="HAD-like"/>
    <property type="match status" value="1"/>
</dbReference>
<name>A0A132EH81_9BURK</name>
<dbReference type="InterPro" id="IPR036412">
    <property type="entry name" value="HAD-like_sf"/>
</dbReference>
<dbReference type="Gene3D" id="3.40.50.1000">
    <property type="entry name" value="HAD superfamily/HAD-like"/>
    <property type="match status" value="1"/>
</dbReference>
<gene>
    <name evidence="1" type="ORF">WT56_17315</name>
</gene>
<dbReference type="AlphaFoldDB" id="A0A132EH81"/>
<dbReference type="Proteomes" id="UP000062912">
    <property type="component" value="Unassembled WGS sequence"/>
</dbReference>